<evidence type="ECO:0000313" key="3">
    <source>
        <dbReference type="Proteomes" id="UP001172457"/>
    </source>
</evidence>
<reference evidence="2" key="1">
    <citation type="submission" date="2023-03" db="EMBL/GenBank/DDBJ databases">
        <title>Chromosome-scale reference genome and RAD-based genetic map of yellow starthistle (Centaurea solstitialis) reveal putative structural variation and QTLs associated with invader traits.</title>
        <authorList>
            <person name="Reatini B."/>
            <person name="Cang F.A."/>
            <person name="Jiang Q."/>
            <person name="Mckibben M.T.W."/>
            <person name="Barker M.S."/>
            <person name="Rieseberg L.H."/>
            <person name="Dlugosch K.M."/>
        </authorList>
    </citation>
    <scope>NUCLEOTIDE SEQUENCE</scope>
    <source>
        <strain evidence="2">CAN-66</strain>
        <tissue evidence="2">Leaf</tissue>
    </source>
</reference>
<dbReference type="AlphaFoldDB" id="A0AA38W356"/>
<keyword evidence="3" id="KW-1185">Reference proteome</keyword>
<evidence type="ECO:0000259" key="1">
    <source>
        <dbReference type="Pfam" id="PF14214"/>
    </source>
</evidence>
<accession>A0AA38W356</accession>
<organism evidence="2 3">
    <name type="scientific">Centaurea solstitialis</name>
    <name type="common">yellow star-thistle</name>
    <dbReference type="NCBI Taxonomy" id="347529"/>
    <lineage>
        <taxon>Eukaryota</taxon>
        <taxon>Viridiplantae</taxon>
        <taxon>Streptophyta</taxon>
        <taxon>Embryophyta</taxon>
        <taxon>Tracheophyta</taxon>
        <taxon>Spermatophyta</taxon>
        <taxon>Magnoliopsida</taxon>
        <taxon>eudicotyledons</taxon>
        <taxon>Gunneridae</taxon>
        <taxon>Pentapetalae</taxon>
        <taxon>asterids</taxon>
        <taxon>campanulids</taxon>
        <taxon>Asterales</taxon>
        <taxon>Asteraceae</taxon>
        <taxon>Carduoideae</taxon>
        <taxon>Cardueae</taxon>
        <taxon>Centaureinae</taxon>
        <taxon>Centaurea</taxon>
    </lineage>
</organism>
<dbReference type="Pfam" id="PF14214">
    <property type="entry name" value="Helitron_like_N"/>
    <property type="match status" value="1"/>
</dbReference>
<dbReference type="Proteomes" id="UP001172457">
    <property type="component" value="Chromosome 6"/>
</dbReference>
<protein>
    <recommendedName>
        <fullName evidence="1">Helitron helicase-like domain-containing protein</fullName>
    </recommendedName>
</protein>
<feature type="domain" description="Helitron helicase-like" evidence="1">
    <location>
        <begin position="187"/>
        <end position="231"/>
    </location>
</feature>
<sequence length="263" mass="30748">MGIPVSPWVSPITQRGSPIKSPRVFKRGRGRIIMYKRSDNNQTIKPYFSCYTPLGYPMFFPNGEPGWHYEIPRHEVFDNETINEEESVEEDEESILLLKVPYSTSSKRASVRWEIIPTVRNRYLLKKTNEDKNDFIPRIRQWVLVLANFHRRPTTHVAAIFVGDGFDSSGLKSIVNYCPVKPHKIGPDFLVRVFRVKLKDLKDQLFEKHVLGIVEAYVYVVTFQKRGLPHAFSSLNMTYRHKMTNPDHYDLIICIEIRTNHLE</sequence>
<comment type="caution">
    <text evidence="2">The sequence shown here is derived from an EMBL/GenBank/DDBJ whole genome shotgun (WGS) entry which is preliminary data.</text>
</comment>
<dbReference type="InterPro" id="IPR025476">
    <property type="entry name" value="Helitron_helicase-like"/>
</dbReference>
<name>A0AA38W356_9ASTR</name>
<proteinExistence type="predicted"/>
<evidence type="ECO:0000313" key="2">
    <source>
        <dbReference type="EMBL" id="KAJ9544772.1"/>
    </source>
</evidence>
<dbReference type="EMBL" id="JARYMX010000006">
    <property type="protein sequence ID" value="KAJ9544772.1"/>
    <property type="molecule type" value="Genomic_DNA"/>
</dbReference>
<gene>
    <name evidence="2" type="ORF">OSB04_024479</name>
</gene>